<dbReference type="InterPro" id="IPR020846">
    <property type="entry name" value="MFS_dom"/>
</dbReference>
<keyword evidence="5 6" id="KW-0472">Membrane</keyword>
<dbReference type="InterPro" id="IPR050189">
    <property type="entry name" value="MFS_Efflux_Transporters"/>
</dbReference>
<dbReference type="CDD" id="cd17473">
    <property type="entry name" value="MFS_arabinose_efflux_permease_like"/>
    <property type="match status" value="1"/>
</dbReference>
<feature type="transmembrane region" description="Helical" evidence="6">
    <location>
        <begin position="175"/>
        <end position="192"/>
    </location>
</feature>
<dbReference type="PANTHER" id="PTHR43124:SF3">
    <property type="entry name" value="CHLORAMPHENICOL EFFLUX PUMP RV0191"/>
    <property type="match status" value="1"/>
</dbReference>
<evidence type="ECO:0000313" key="9">
    <source>
        <dbReference type="Proteomes" id="UP000199598"/>
    </source>
</evidence>
<dbReference type="Proteomes" id="UP000199598">
    <property type="component" value="Unassembled WGS sequence"/>
</dbReference>
<feature type="transmembrane region" description="Helical" evidence="6">
    <location>
        <begin position="150"/>
        <end position="169"/>
    </location>
</feature>
<dbReference type="EMBL" id="FOSK01000003">
    <property type="protein sequence ID" value="SFK21717.1"/>
    <property type="molecule type" value="Genomic_DNA"/>
</dbReference>
<feature type="transmembrane region" description="Helical" evidence="6">
    <location>
        <begin position="377"/>
        <end position="398"/>
    </location>
</feature>
<keyword evidence="2" id="KW-1003">Cell membrane</keyword>
<feature type="transmembrane region" description="Helical" evidence="6">
    <location>
        <begin position="213"/>
        <end position="237"/>
    </location>
</feature>
<keyword evidence="9" id="KW-1185">Reference proteome</keyword>
<feature type="transmembrane region" description="Helical" evidence="6">
    <location>
        <begin position="85"/>
        <end position="104"/>
    </location>
</feature>
<feature type="transmembrane region" description="Helical" evidence="6">
    <location>
        <begin position="257"/>
        <end position="274"/>
    </location>
</feature>
<comment type="caution">
    <text evidence="8">The sequence shown here is derived from an EMBL/GenBank/DDBJ whole genome shotgun (WGS) entry which is preliminary data.</text>
</comment>
<feature type="transmembrane region" description="Helical" evidence="6">
    <location>
        <begin position="54"/>
        <end position="78"/>
    </location>
</feature>
<proteinExistence type="predicted"/>
<gene>
    <name evidence="8" type="ORF">SAMN04488518_10382</name>
</gene>
<dbReference type="InterPro" id="IPR011701">
    <property type="entry name" value="MFS"/>
</dbReference>
<dbReference type="PANTHER" id="PTHR43124">
    <property type="entry name" value="PURINE EFFLUX PUMP PBUE"/>
    <property type="match status" value="1"/>
</dbReference>
<keyword evidence="4 6" id="KW-1133">Transmembrane helix</keyword>
<feature type="domain" description="Major facilitator superfamily (MFS) profile" evidence="7">
    <location>
        <begin position="17"/>
        <end position="401"/>
    </location>
</feature>
<dbReference type="PROSITE" id="PS50850">
    <property type="entry name" value="MFS"/>
    <property type="match status" value="1"/>
</dbReference>
<feature type="transmembrane region" description="Helical" evidence="6">
    <location>
        <begin position="281"/>
        <end position="303"/>
    </location>
</feature>
<feature type="transmembrane region" description="Helical" evidence="6">
    <location>
        <begin position="20"/>
        <end position="42"/>
    </location>
</feature>
<name>A0A1I3XPZ2_9HYPH</name>
<evidence type="ECO:0000256" key="6">
    <source>
        <dbReference type="SAM" id="Phobius"/>
    </source>
</evidence>
<evidence type="ECO:0000256" key="3">
    <source>
        <dbReference type="ARBA" id="ARBA00022692"/>
    </source>
</evidence>
<feature type="transmembrane region" description="Helical" evidence="6">
    <location>
        <begin position="116"/>
        <end position="138"/>
    </location>
</feature>
<accession>A0A1I3XPZ2</accession>
<protein>
    <submittedName>
        <fullName evidence="8">Predicted arabinose efflux permease, MFS family</fullName>
    </submittedName>
</protein>
<dbReference type="Pfam" id="PF07690">
    <property type="entry name" value="MFS_1"/>
    <property type="match status" value="1"/>
</dbReference>
<evidence type="ECO:0000256" key="4">
    <source>
        <dbReference type="ARBA" id="ARBA00022989"/>
    </source>
</evidence>
<keyword evidence="3 6" id="KW-0812">Transmembrane</keyword>
<reference evidence="8 9" key="1">
    <citation type="submission" date="2016-10" db="EMBL/GenBank/DDBJ databases">
        <authorList>
            <person name="Varghese N."/>
            <person name="Submissions S."/>
        </authorList>
    </citation>
    <scope>NUCLEOTIDE SEQUENCE [LARGE SCALE GENOMIC DNA]</scope>
    <source>
        <strain evidence="8 9">DSM 16392</strain>
    </source>
</reference>
<dbReference type="RefSeq" id="WP_093518026.1">
    <property type="nucleotide sequence ID" value="NZ_FOSK01000003.1"/>
</dbReference>
<dbReference type="InterPro" id="IPR036259">
    <property type="entry name" value="MFS_trans_sf"/>
</dbReference>
<evidence type="ECO:0000256" key="5">
    <source>
        <dbReference type="ARBA" id="ARBA00023136"/>
    </source>
</evidence>
<evidence type="ECO:0000313" key="8">
    <source>
        <dbReference type="EMBL" id="SFK21717.1"/>
    </source>
</evidence>
<evidence type="ECO:0000256" key="1">
    <source>
        <dbReference type="ARBA" id="ARBA00004651"/>
    </source>
</evidence>
<sequence>MKQVHVEPEQQVWKDPRAIALLMAATLTVMANATISPALAGLEEMFRDDPNVLWLSRLLVSTPSLTVIICAPLAGVIADRYGRRALLLVGVLLFAVMGSAGMVLPDLTSILVSRLGLGIAVAMVMTAQTALIGDYFVGNQRSSLMGLQTSARNFGGFLFISMAGLLAVTSPRLPFAIYGLALLMVPFLWRYISEPVKHSAVAKKVASAEDDGSPAWVWLLAALALLQMLTNMIFFLMPTQLPFFLDAQGYDSASMTGAALGALMLTGGTAALLYGRIKARVGYSGAFTLAYGFMAIGLMLLTLQETWSVFLGTASMGAGYALAMPNFPAIALQVAPSFRRGMAGGVLTSSVFLGQFLSVFVSIPLIAAVGFAGTFRIVATVLTCMALIGLLVFIWRSVRRAATAFVRMEN</sequence>
<dbReference type="Gene3D" id="1.20.1250.20">
    <property type="entry name" value="MFS general substrate transporter like domains"/>
    <property type="match status" value="1"/>
</dbReference>
<evidence type="ECO:0000256" key="2">
    <source>
        <dbReference type="ARBA" id="ARBA00022475"/>
    </source>
</evidence>
<dbReference type="InterPro" id="IPR005829">
    <property type="entry name" value="Sugar_transporter_CS"/>
</dbReference>
<dbReference type="SUPFAM" id="SSF103473">
    <property type="entry name" value="MFS general substrate transporter"/>
    <property type="match status" value="1"/>
</dbReference>
<organism evidence="8 9">
    <name type="scientific">Pseudovibrio ascidiaceicola</name>
    <dbReference type="NCBI Taxonomy" id="285279"/>
    <lineage>
        <taxon>Bacteria</taxon>
        <taxon>Pseudomonadati</taxon>
        <taxon>Pseudomonadota</taxon>
        <taxon>Alphaproteobacteria</taxon>
        <taxon>Hyphomicrobiales</taxon>
        <taxon>Stappiaceae</taxon>
        <taxon>Pseudovibrio</taxon>
    </lineage>
</organism>
<feature type="transmembrane region" description="Helical" evidence="6">
    <location>
        <begin position="309"/>
        <end position="332"/>
    </location>
</feature>
<evidence type="ECO:0000259" key="7">
    <source>
        <dbReference type="PROSITE" id="PS50850"/>
    </source>
</evidence>
<dbReference type="PROSITE" id="PS00216">
    <property type="entry name" value="SUGAR_TRANSPORT_1"/>
    <property type="match status" value="1"/>
</dbReference>
<comment type="subcellular location">
    <subcellularLocation>
        <location evidence="1">Cell membrane</location>
        <topology evidence="1">Multi-pass membrane protein</topology>
    </subcellularLocation>
</comment>
<feature type="transmembrane region" description="Helical" evidence="6">
    <location>
        <begin position="344"/>
        <end position="371"/>
    </location>
</feature>